<dbReference type="EMBL" id="CP130318">
    <property type="protein sequence ID" value="WNQ13979.1"/>
    <property type="molecule type" value="Genomic_DNA"/>
</dbReference>
<reference evidence="2 3" key="1">
    <citation type="submission" date="2022-02" db="EMBL/GenBank/DDBJ databases">
        <title>Paenibacillus sp. MBLB1776 Whole Genome Shotgun Sequencing.</title>
        <authorList>
            <person name="Hwang C.Y."/>
            <person name="Cho E.-S."/>
            <person name="Seo M.-J."/>
        </authorList>
    </citation>
    <scope>NUCLEOTIDE SEQUENCE [LARGE SCALE GENOMIC DNA]</scope>
    <source>
        <strain evidence="2 3">MBLB1776</strain>
    </source>
</reference>
<accession>A0AA96RK49</accession>
<evidence type="ECO:0000313" key="3">
    <source>
        <dbReference type="Proteomes" id="UP001305702"/>
    </source>
</evidence>
<sequence length="66" mass="7314">MVLLIIPVQTLEGPKFWGLLTFSIMCIGLVPYFQQKAFRLAASLSERSNAITPSTPMDREEAKASV</sequence>
<organism evidence="2 3">
    <name type="scientific">Paenibacillus aurantius</name>
    <dbReference type="NCBI Taxonomy" id="2918900"/>
    <lineage>
        <taxon>Bacteria</taxon>
        <taxon>Bacillati</taxon>
        <taxon>Bacillota</taxon>
        <taxon>Bacilli</taxon>
        <taxon>Bacillales</taxon>
        <taxon>Paenibacillaceae</taxon>
        <taxon>Paenibacillus</taxon>
    </lineage>
</organism>
<keyword evidence="1" id="KW-0812">Transmembrane</keyword>
<name>A0AA96RK49_9BACL</name>
<keyword evidence="1" id="KW-0472">Membrane</keyword>
<evidence type="ECO:0000256" key="1">
    <source>
        <dbReference type="SAM" id="Phobius"/>
    </source>
</evidence>
<dbReference type="KEGG" id="paun:MJA45_13460"/>
<keyword evidence="1" id="KW-1133">Transmembrane helix</keyword>
<dbReference type="Proteomes" id="UP001305702">
    <property type="component" value="Chromosome"/>
</dbReference>
<evidence type="ECO:0000313" key="2">
    <source>
        <dbReference type="EMBL" id="WNQ13979.1"/>
    </source>
</evidence>
<keyword evidence="3" id="KW-1185">Reference proteome</keyword>
<gene>
    <name evidence="2" type="ORF">MJA45_13460</name>
</gene>
<feature type="transmembrane region" description="Helical" evidence="1">
    <location>
        <begin position="16"/>
        <end position="33"/>
    </location>
</feature>
<proteinExistence type="predicted"/>
<protein>
    <submittedName>
        <fullName evidence="2">Uncharacterized protein</fullName>
    </submittedName>
</protein>
<dbReference type="RefSeq" id="WP_315607760.1">
    <property type="nucleotide sequence ID" value="NZ_CP130318.1"/>
</dbReference>
<dbReference type="AlphaFoldDB" id="A0AA96RK49"/>